<accession>A0AAN9RYM1</accession>
<dbReference type="EMBL" id="JAYMYS010000008">
    <property type="protein sequence ID" value="KAK7385368.1"/>
    <property type="molecule type" value="Genomic_DNA"/>
</dbReference>
<evidence type="ECO:0000313" key="2">
    <source>
        <dbReference type="Proteomes" id="UP001386955"/>
    </source>
</evidence>
<sequence length="93" mass="9743">MKLLKVNPIRGDVAIFGDDFEEKDEYPFVIDTLGFGGEFGEEIGEGKSFSGVIVGGEATLGGVSDGGDIRGDRGGEVAGEDTEGVAKFKEVRV</sequence>
<comment type="caution">
    <text evidence="1">The sequence shown here is derived from an EMBL/GenBank/DDBJ whole genome shotgun (WGS) entry which is preliminary data.</text>
</comment>
<organism evidence="1 2">
    <name type="scientific">Psophocarpus tetragonolobus</name>
    <name type="common">Winged bean</name>
    <name type="synonym">Dolichos tetragonolobus</name>
    <dbReference type="NCBI Taxonomy" id="3891"/>
    <lineage>
        <taxon>Eukaryota</taxon>
        <taxon>Viridiplantae</taxon>
        <taxon>Streptophyta</taxon>
        <taxon>Embryophyta</taxon>
        <taxon>Tracheophyta</taxon>
        <taxon>Spermatophyta</taxon>
        <taxon>Magnoliopsida</taxon>
        <taxon>eudicotyledons</taxon>
        <taxon>Gunneridae</taxon>
        <taxon>Pentapetalae</taxon>
        <taxon>rosids</taxon>
        <taxon>fabids</taxon>
        <taxon>Fabales</taxon>
        <taxon>Fabaceae</taxon>
        <taxon>Papilionoideae</taxon>
        <taxon>50 kb inversion clade</taxon>
        <taxon>NPAAA clade</taxon>
        <taxon>indigoferoid/millettioid clade</taxon>
        <taxon>Phaseoleae</taxon>
        <taxon>Psophocarpus</taxon>
    </lineage>
</organism>
<dbReference type="Proteomes" id="UP001386955">
    <property type="component" value="Unassembled WGS sequence"/>
</dbReference>
<name>A0AAN9RYM1_PSOTE</name>
<evidence type="ECO:0000313" key="1">
    <source>
        <dbReference type="EMBL" id="KAK7385368.1"/>
    </source>
</evidence>
<reference evidence="1 2" key="1">
    <citation type="submission" date="2024-01" db="EMBL/GenBank/DDBJ databases">
        <title>The genomes of 5 underutilized Papilionoideae crops provide insights into root nodulation and disease resistanc.</title>
        <authorList>
            <person name="Jiang F."/>
        </authorList>
    </citation>
    <scope>NUCLEOTIDE SEQUENCE [LARGE SCALE GENOMIC DNA]</scope>
    <source>
        <strain evidence="1">DUOXIRENSHENG_FW03</strain>
        <tissue evidence="1">Leaves</tissue>
    </source>
</reference>
<dbReference type="AlphaFoldDB" id="A0AAN9RYM1"/>
<keyword evidence="2" id="KW-1185">Reference proteome</keyword>
<protein>
    <submittedName>
        <fullName evidence="1">Uncharacterized protein</fullName>
    </submittedName>
</protein>
<proteinExistence type="predicted"/>
<gene>
    <name evidence="1" type="ORF">VNO78_31084</name>
</gene>